<dbReference type="GO" id="GO:0003700">
    <property type="term" value="F:DNA-binding transcription factor activity"/>
    <property type="evidence" value="ECO:0007669"/>
    <property type="project" value="InterPro"/>
</dbReference>
<feature type="binding site" evidence="9">
    <location>
        <position position="67"/>
    </location>
    <ligand>
        <name>Zn(2+)</name>
        <dbReference type="ChEBI" id="CHEBI:29105"/>
        <label>2</label>
    </ligand>
</feature>
<dbReference type="GO" id="GO:0008270">
    <property type="term" value="F:zinc ion binding"/>
    <property type="evidence" value="ECO:0007669"/>
    <property type="project" value="UniProtKB-KW"/>
</dbReference>
<dbReference type="STRING" id="695850.A0A067BXK9"/>
<feature type="binding site" evidence="9">
    <location>
        <position position="70"/>
    </location>
    <ligand>
        <name>Zn(2+)</name>
        <dbReference type="ChEBI" id="CHEBI:29105"/>
        <label>2</label>
    </ligand>
</feature>
<dbReference type="RefSeq" id="XP_012207676.1">
    <property type="nucleotide sequence ID" value="XM_012352286.1"/>
</dbReference>
<feature type="site" description="Histone H3K4me3 binding" evidence="8">
    <location>
        <position position="50"/>
    </location>
</feature>
<feature type="binding site" evidence="9">
    <location>
        <position position="39"/>
    </location>
    <ligand>
        <name>Zn(2+)</name>
        <dbReference type="ChEBI" id="CHEBI:29105"/>
        <label>2</label>
    </ligand>
</feature>
<dbReference type="InterPro" id="IPR036388">
    <property type="entry name" value="WH-like_DNA-bd_sf"/>
</dbReference>
<feature type="binding site" evidence="9">
    <location>
        <position position="52"/>
    </location>
    <ligand>
        <name>Zn(2+)</name>
        <dbReference type="ChEBI" id="CHEBI:29105"/>
        <label>1</label>
    </ligand>
</feature>
<evidence type="ECO:0000256" key="8">
    <source>
        <dbReference type="PIRSR" id="PIRSR628651-50"/>
    </source>
</evidence>
<dbReference type="GO" id="GO:0005634">
    <property type="term" value="C:nucleus"/>
    <property type="evidence" value="ECO:0007669"/>
    <property type="project" value="UniProtKB-SubCell"/>
</dbReference>
<dbReference type="SMART" id="SM00249">
    <property type="entry name" value="PHD"/>
    <property type="match status" value="1"/>
</dbReference>
<dbReference type="SUPFAM" id="SSF46785">
    <property type="entry name" value="Winged helix' DNA-binding domain"/>
    <property type="match status" value="1"/>
</dbReference>
<dbReference type="InterPro" id="IPR036390">
    <property type="entry name" value="WH_DNA-bd_sf"/>
</dbReference>
<dbReference type="Gene3D" id="3.30.40.10">
    <property type="entry name" value="Zinc/RING finger domain, C3HC4 (zinc finger)"/>
    <property type="match status" value="1"/>
</dbReference>
<dbReference type="Proteomes" id="UP000030745">
    <property type="component" value="Unassembled WGS sequence"/>
</dbReference>
<dbReference type="GO" id="GO:0004402">
    <property type="term" value="F:histone acetyltransferase activity"/>
    <property type="evidence" value="ECO:0007669"/>
    <property type="project" value="TreeGrafter"/>
</dbReference>
<keyword evidence="6" id="KW-0238">DNA-binding</keyword>
<protein>
    <recommendedName>
        <fullName evidence="10">Zinc finger PHD-type domain-containing protein</fullName>
    </recommendedName>
</protein>
<gene>
    <name evidence="11" type="ORF">SPRG_13270</name>
</gene>
<evidence type="ECO:0000256" key="7">
    <source>
        <dbReference type="ARBA" id="ARBA00023242"/>
    </source>
</evidence>
<accession>A0A067BXK9</accession>
<dbReference type="SUPFAM" id="SSF57903">
    <property type="entry name" value="FYVE/PHD zinc finger"/>
    <property type="match status" value="1"/>
</dbReference>
<dbReference type="InterPro" id="IPR001965">
    <property type="entry name" value="Znf_PHD"/>
</dbReference>
<keyword evidence="4" id="KW-0863">Zinc-finger</keyword>
<sequence>MTSGDDISNDSNRPSKKAKRKEKRYCICDGESFGAMIACDNNACSDRSNWYHMQCVGLETTPETWLCPLCQPRAAATSELVPENLFRKPALSTTYGDMISHALRSMPRGEGTFKDICEYIEAQYESQLNWKLESDQRKSPVWKSSVRKILFSNSRFKRHSITKGVFCLVPSAAA</sequence>
<dbReference type="EMBL" id="KK583284">
    <property type="protein sequence ID" value="KDO21585.1"/>
    <property type="molecule type" value="Genomic_DNA"/>
</dbReference>
<evidence type="ECO:0000313" key="11">
    <source>
        <dbReference type="EMBL" id="KDO21585.1"/>
    </source>
</evidence>
<name>A0A067BXK9_SAPPC</name>
<feature type="binding site" evidence="9">
    <location>
        <position position="55"/>
    </location>
    <ligand>
        <name>Zn(2+)</name>
        <dbReference type="ChEBI" id="CHEBI:29105"/>
        <label>1</label>
    </ligand>
</feature>
<feature type="site" description="Histone H3K4me3 binding" evidence="8">
    <location>
        <position position="40"/>
    </location>
</feature>
<evidence type="ECO:0000256" key="5">
    <source>
        <dbReference type="ARBA" id="ARBA00022833"/>
    </source>
</evidence>
<organism evidence="11 12">
    <name type="scientific">Saprolegnia parasitica (strain CBS 223.65)</name>
    <dbReference type="NCBI Taxonomy" id="695850"/>
    <lineage>
        <taxon>Eukaryota</taxon>
        <taxon>Sar</taxon>
        <taxon>Stramenopiles</taxon>
        <taxon>Oomycota</taxon>
        <taxon>Saprolegniomycetes</taxon>
        <taxon>Saprolegniales</taxon>
        <taxon>Saprolegniaceae</taxon>
        <taxon>Saprolegnia</taxon>
    </lineage>
</organism>
<feature type="site" description="Histone H3K4me3 binding" evidence="8">
    <location>
        <position position="25"/>
    </location>
</feature>
<dbReference type="InterPro" id="IPR013083">
    <property type="entry name" value="Znf_RING/FYVE/PHD"/>
</dbReference>
<evidence type="ECO:0000256" key="4">
    <source>
        <dbReference type="ARBA" id="ARBA00022771"/>
    </source>
</evidence>
<comment type="subcellular location">
    <subcellularLocation>
        <location evidence="1">Nucleus</location>
    </subcellularLocation>
</comment>
<dbReference type="VEuPathDB" id="FungiDB:SPRG_13270"/>
<keyword evidence="12" id="KW-1185">Reference proteome</keyword>
<feature type="site" description="Histone H3K4me3 binding" evidence="8">
    <location>
        <position position="36"/>
    </location>
</feature>
<evidence type="ECO:0000256" key="1">
    <source>
        <dbReference type="ARBA" id="ARBA00004123"/>
    </source>
</evidence>
<keyword evidence="5 9" id="KW-0862">Zinc</keyword>
<dbReference type="GeneID" id="24135159"/>
<dbReference type="GO" id="GO:0000123">
    <property type="term" value="C:histone acetyltransferase complex"/>
    <property type="evidence" value="ECO:0007669"/>
    <property type="project" value="TreeGrafter"/>
</dbReference>
<feature type="binding site" evidence="9">
    <location>
        <position position="26"/>
    </location>
    <ligand>
        <name>Zn(2+)</name>
        <dbReference type="ChEBI" id="CHEBI:29105"/>
        <label>1</label>
    </ligand>
</feature>
<evidence type="ECO:0000313" key="12">
    <source>
        <dbReference type="Proteomes" id="UP000030745"/>
    </source>
</evidence>
<dbReference type="PANTHER" id="PTHR10333:SF94">
    <property type="entry name" value="FINGER DOMAIN PROTEIN, PUTATIVE (AFU_ORTHOLOGUE AFUA_3G11940)-RELATED"/>
    <property type="match status" value="1"/>
</dbReference>
<feature type="binding site" evidence="9">
    <location>
        <position position="44"/>
    </location>
    <ligand>
        <name>Zn(2+)</name>
        <dbReference type="ChEBI" id="CHEBI:29105"/>
        <label>2</label>
    </ligand>
</feature>
<dbReference type="Pfam" id="PF00250">
    <property type="entry name" value="Forkhead"/>
    <property type="match status" value="1"/>
</dbReference>
<evidence type="ECO:0000259" key="10">
    <source>
        <dbReference type="SMART" id="SM00249"/>
    </source>
</evidence>
<keyword evidence="3 9" id="KW-0479">Metal-binding</keyword>
<dbReference type="GO" id="GO:0043565">
    <property type="term" value="F:sequence-specific DNA binding"/>
    <property type="evidence" value="ECO:0007669"/>
    <property type="project" value="InterPro"/>
</dbReference>
<evidence type="ECO:0000256" key="3">
    <source>
        <dbReference type="ARBA" id="ARBA00022723"/>
    </source>
</evidence>
<dbReference type="PANTHER" id="PTHR10333">
    <property type="entry name" value="INHIBITOR OF GROWTH PROTEIN"/>
    <property type="match status" value="1"/>
</dbReference>
<evidence type="ECO:0000256" key="2">
    <source>
        <dbReference type="ARBA" id="ARBA00010210"/>
    </source>
</evidence>
<dbReference type="KEGG" id="spar:SPRG_13270"/>
<dbReference type="OrthoDB" id="5411773at2759"/>
<reference evidence="11 12" key="1">
    <citation type="journal article" date="2013" name="PLoS Genet.">
        <title>Distinctive expansion of potential virulence genes in the genome of the oomycete fish pathogen Saprolegnia parasitica.</title>
        <authorList>
            <person name="Jiang R.H."/>
            <person name="de Bruijn I."/>
            <person name="Haas B.J."/>
            <person name="Belmonte R."/>
            <person name="Lobach L."/>
            <person name="Christie J."/>
            <person name="van den Ackerveken G."/>
            <person name="Bottin A."/>
            <person name="Bulone V."/>
            <person name="Diaz-Moreno S.M."/>
            <person name="Dumas B."/>
            <person name="Fan L."/>
            <person name="Gaulin E."/>
            <person name="Govers F."/>
            <person name="Grenville-Briggs L.J."/>
            <person name="Horner N.R."/>
            <person name="Levin J.Z."/>
            <person name="Mammella M."/>
            <person name="Meijer H.J."/>
            <person name="Morris P."/>
            <person name="Nusbaum C."/>
            <person name="Oome S."/>
            <person name="Phillips A.J."/>
            <person name="van Rooyen D."/>
            <person name="Rzeszutek E."/>
            <person name="Saraiva M."/>
            <person name="Secombes C.J."/>
            <person name="Seidl M.F."/>
            <person name="Snel B."/>
            <person name="Stassen J.H."/>
            <person name="Sykes S."/>
            <person name="Tripathy S."/>
            <person name="van den Berg H."/>
            <person name="Vega-Arreguin J.C."/>
            <person name="Wawra S."/>
            <person name="Young S.K."/>
            <person name="Zeng Q."/>
            <person name="Dieguez-Uribeondo J."/>
            <person name="Russ C."/>
            <person name="Tyler B.M."/>
            <person name="van West P."/>
        </authorList>
    </citation>
    <scope>NUCLEOTIDE SEQUENCE [LARGE SCALE GENOMIC DNA]</scope>
    <source>
        <strain evidence="11 12">CBS 223.65</strain>
    </source>
</reference>
<keyword evidence="7" id="KW-0539">Nucleus</keyword>
<proteinExistence type="inferred from homology"/>
<feature type="binding site" evidence="9">
    <location>
        <position position="28"/>
    </location>
    <ligand>
        <name>Zn(2+)</name>
        <dbReference type="ChEBI" id="CHEBI:29105"/>
        <label>1</label>
    </ligand>
</feature>
<evidence type="ECO:0000256" key="6">
    <source>
        <dbReference type="ARBA" id="ARBA00023125"/>
    </source>
</evidence>
<dbReference type="InterPro" id="IPR028651">
    <property type="entry name" value="ING_fam"/>
</dbReference>
<evidence type="ECO:0000256" key="9">
    <source>
        <dbReference type="PIRSR" id="PIRSR628651-51"/>
    </source>
</evidence>
<dbReference type="AlphaFoldDB" id="A0A067BXK9"/>
<comment type="similarity">
    <text evidence="2">Belongs to the ING family.</text>
</comment>
<dbReference type="InterPro" id="IPR011011">
    <property type="entry name" value="Znf_FYVE_PHD"/>
</dbReference>
<dbReference type="Gene3D" id="1.10.10.10">
    <property type="entry name" value="Winged helix-like DNA-binding domain superfamily/Winged helix DNA-binding domain"/>
    <property type="match status" value="1"/>
</dbReference>
<dbReference type="InterPro" id="IPR001766">
    <property type="entry name" value="Fork_head_dom"/>
</dbReference>
<feature type="domain" description="Zinc finger PHD-type" evidence="10">
    <location>
        <begin position="25"/>
        <end position="71"/>
    </location>
</feature>